<dbReference type="SUPFAM" id="SSF46689">
    <property type="entry name" value="Homeodomain-like"/>
    <property type="match status" value="1"/>
</dbReference>
<dbReference type="Pfam" id="PF12833">
    <property type="entry name" value="HTH_18"/>
    <property type="match status" value="1"/>
</dbReference>
<dbReference type="GO" id="GO:0043565">
    <property type="term" value="F:sequence-specific DNA binding"/>
    <property type="evidence" value="ECO:0007669"/>
    <property type="project" value="InterPro"/>
</dbReference>
<keyword evidence="8" id="KW-1185">Reference proteome</keyword>
<dbReference type="PANTHER" id="PTHR46796:SF6">
    <property type="entry name" value="ARAC SUBFAMILY"/>
    <property type="match status" value="1"/>
</dbReference>
<reference evidence="7" key="1">
    <citation type="submission" date="2022-06" db="EMBL/GenBank/DDBJ databases">
        <title>PHB producers.</title>
        <authorList>
            <person name="Besaury L."/>
        </authorList>
    </citation>
    <scope>NUCLEOTIDE SEQUENCE</scope>
    <source>
        <strain evidence="7 8">SEWS6</strain>
    </source>
</reference>
<feature type="region of interest" description="Disordered" evidence="4">
    <location>
        <begin position="318"/>
        <end position="340"/>
    </location>
</feature>
<evidence type="ECO:0000313" key="9">
    <source>
        <dbReference type="Proteomes" id="UP001242288"/>
    </source>
</evidence>
<evidence type="ECO:0000256" key="2">
    <source>
        <dbReference type="ARBA" id="ARBA00023125"/>
    </source>
</evidence>
<keyword evidence="1" id="KW-0805">Transcription regulation</keyword>
<dbReference type="InterPro" id="IPR018060">
    <property type="entry name" value="HTH_AraC"/>
</dbReference>
<evidence type="ECO:0000256" key="4">
    <source>
        <dbReference type="SAM" id="MobiDB-lite"/>
    </source>
</evidence>
<dbReference type="AlphaFoldDB" id="A0AAP5B8T8"/>
<dbReference type="Proteomes" id="UP001242288">
    <property type="component" value="Unassembled WGS sequence"/>
</dbReference>
<proteinExistence type="predicted"/>
<dbReference type="InterPro" id="IPR050204">
    <property type="entry name" value="AraC_XylS_family_regulators"/>
</dbReference>
<gene>
    <name evidence="7" type="ORF">NIE36_06540</name>
    <name evidence="6" type="ORF">OSB80_06550</name>
</gene>
<dbReference type="InterPro" id="IPR020449">
    <property type="entry name" value="Tscrpt_reg_AraC-type_HTH"/>
</dbReference>
<sequence length="340" mass="37442">MNDIQNVISTRSISPSARLSFWQRQVGSLLTQLECTSASGDNFFGSIKLHSSAPTTLLEIEAASHTIVRAMPRVAQVGEEKIFVCIQIDGTAIVEQDGRQGVLRAGDMTLLDTSRSFRADFPCEMGQLVLQVPRSLFRKQVGAVERLTAMVVPVENPLGKITGEFVQSLARDFERFSPAVVQRLNEQALDMVVMAFMSSVESGQSIKPSVTRSTLAYRGRAFIEANLRNAWLSPAAVAEHLGISKRYLSIIFAADGLSVERFIRARRLQKCARDLKDAGQAIRPVGDIAFAWGFNNLTHFSQSFKATFGKPPREYRQQALSELPQAREPAPLRTSAGGPE</sequence>
<protein>
    <submittedName>
        <fullName evidence="7">Helix-turn-helix domain-containing protein</fullName>
    </submittedName>
</protein>
<evidence type="ECO:0000256" key="3">
    <source>
        <dbReference type="ARBA" id="ARBA00023163"/>
    </source>
</evidence>
<keyword evidence="2" id="KW-0238">DNA-binding</keyword>
<comment type="caution">
    <text evidence="7">The sequence shown here is derived from an EMBL/GenBank/DDBJ whole genome shotgun (WGS) entry which is preliminary data.</text>
</comment>
<dbReference type="SMART" id="SM00342">
    <property type="entry name" value="HTH_ARAC"/>
    <property type="match status" value="1"/>
</dbReference>
<dbReference type="Gene3D" id="1.10.10.60">
    <property type="entry name" value="Homeodomain-like"/>
    <property type="match status" value="1"/>
</dbReference>
<dbReference type="Proteomes" id="UP001209412">
    <property type="component" value="Unassembled WGS sequence"/>
</dbReference>
<dbReference type="InterPro" id="IPR009057">
    <property type="entry name" value="Homeodomain-like_sf"/>
</dbReference>
<dbReference type="PANTHER" id="PTHR46796">
    <property type="entry name" value="HTH-TYPE TRANSCRIPTIONAL ACTIVATOR RHAS-RELATED"/>
    <property type="match status" value="1"/>
</dbReference>
<keyword evidence="3" id="KW-0804">Transcription</keyword>
<dbReference type="InterPro" id="IPR035418">
    <property type="entry name" value="AraC-bd_2"/>
</dbReference>
<evidence type="ECO:0000259" key="5">
    <source>
        <dbReference type="PROSITE" id="PS01124"/>
    </source>
</evidence>
<feature type="domain" description="HTH araC/xylS-type" evidence="5">
    <location>
        <begin position="217"/>
        <end position="318"/>
    </location>
</feature>
<dbReference type="EMBL" id="JAPKHW010000004">
    <property type="protein sequence ID" value="MCX4145041.1"/>
    <property type="molecule type" value="Genomic_DNA"/>
</dbReference>
<dbReference type="Pfam" id="PF14525">
    <property type="entry name" value="AraC_binding_2"/>
    <property type="match status" value="1"/>
</dbReference>
<name>A0AAP5B8T8_9BURK</name>
<organism evidence="7 9">
    <name type="scientific">Paraburkholderia madseniana</name>
    <dbReference type="NCBI Taxonomy" id="2599607"/>
    <lineage>
        <taxon>Bacteria</taxon>
        <taxon>Pseudomonadati</taxon>
        <taxon>Pseudomonadota</taxon>
        <taxon>Betaproteobacteria</taxon>
        <taxon>Burkholderiales</taxon>
        <taxon>Burkholderiaceae</taxon>
        <taxon>Paraburkholderia</taxon>
    </lineage>
</organism>
<dbReference type="RefSeq" id="WP_266257054.1">
    <property type="nucleotide sequence ID" value="NZ_JAMXWF010000004.1"/>
</dbReference>
<evidence type="ECO:0000313" key="7">
    <source>
        <dbReference type="EMBL" id="MDQ6406873.1"/>
    </source>
</evidence>
<evidence type="ECO:0000313" key="8">
    <source>
        <dbReference type="Proteomes" id="UP001209412"/>
    </source>
</evidence>
<evidence type="ECO:0000313" key="6">
    <source>
        <dbReference type="EMBL" id="MCX4145041.1"/>
    </source>
</evidence>
<dbReference type="GO" id="GO:0003700">
    <property type="term" value="F:DNA-binding transcription factor activity"/>
    <property type="evidence" value="ECO:0007669"/>
    <property type="project" value="InterPro"/>
</dbReference>
<dbReference type="PROSITE" id="PS01124">
    <property type="entry name" value="HTH_ARAC_FAMILY_2"/>
    <property type="match status" value="1"/>
</dbReference>
<dbReference type="EMBL" id="JAMXWF010000004">
    <property type="protein sequence ID" value="MDQ6406873.1"/>
    <property type="molecule type" value="Genomic_DNA"/>
</dbReference>
<dbReference type="PRINTS" id="PR00032">
    <property type="entry name" value="HTHARAC"/>
</dbReference>
<accession>A0AAP5B8T8</accession>
<evidence type="ECO:0000256" key="1">
    <source>
        <dbReference type="ARBA" id="ARBA00023015"/>
    </source>
</evidence>